<reference evidence="2" key="1">
    <citation type="journal article" date="2022" name="bioRxiv">
        <title>Sequencing and chromosome-scale assembly of the giantPleurodeles waltlgenome.</title>
        <authorList>
            <person name="Brown T."/>
            <person name="Elewa A."/>
            <person name="Iarovenko S."/>
            <person name="Subramanian E."/>
            <person name="Araus A.J."/>
            <person name="Petzold A."/>
            <person name="Susuki M."/>
            <person name="Suzuki K.-i.T."/>
            <person name="Hayashi T."/>
            <person name="Toyoda A."/>
            <person name="Oliveira C."/>
            <person name="Osipova E."/>
            <person name="Leigh N.D."/>
            <person name="Simon A."/>
            <person name="Yun M.H."/>
        </authorList>
    </citation>
    <scope>NUCLEOTIDE SEQUENCE</scope>
    <source>
        <strain evidence="2">20211129_DDA</strain>
        <tissue evidence="2">Liver</tissue>
    </source>
</reference>
<dbReference type="EMBL" id="JANPWB010000006">
    <property type="protein sequence ID" value="KAJ1181320.1"/>
    <property type="molecule type" value="Genomic_DNA"/>
</dbReference>
<evidence type="ECO:0000256" key="1">
    <source>
        <dbReference type="SAM" id="MobiDB-lite"/>
    </source>
</evidence>
<accession>A0AAV7TYM9</accession>
<comment type="caution">
    <text evidence="2">The sequence shown here is derived from an EMBL/GenBank/DDBJ whole genome shotgun (WGS) entry which is preliminary data.</text>
</comment>
<proteinExistence type="predicted"/>
<feature type="compositionally biased region" description="Basic and acidic residues" evidence="1">
    <location>
        <begin position="26"/>
        <end position="42"/>
    </location>
</feature>
<organism evidence="2 3">
    <name type="scientific">Pleurodeles waltl</name>
    <name type="common">Iberian ribbed newt</name>
    <dbReference type="NCBI Taxonomy" id="8319"/>
    <lineage>
        <taxon>Eukaryota</taxon>
        <taxon>Metazoa</taxon>
        <taxon>Chordata</taxon>
        <taxon>Craniata</taxon>
        <taxon>Vertebrata</taxon>
        <taxon>Euteleostomi</taxon>
        <taxon>Amphibia</taxon>
        <taxon>Batrachia</taxon>
        <taxon>Caudata</taxon>
        <taxon>Salamandroidea</taxon>
        <taxon>Salamandridae</taxon>
        <taxon>Pleurodelinae</taxon>
        <taxon>Pleurodeles</taxon>
    </lineage>
</organism>
<dbReference type="AlphaFoldDB" id="A0AAV7TYM9"/>
<sequence length="69" mass="8016">MPPLNDRSEESSPQMGRPVFGEDMEREWTESLTKDRERTEAGKEEDEMTDDHQEPLPHQCRTDPNTVVS</sequence>
<feature type="compositionally biased region" description="Basic and acidic residues" evidence="1">
    <location>
        <begin position="1"/>
        <end position="10"/>
    </location>
</feature>
<protein>
    <submittedName>
        <fullName evidence="2">Uncharacterized protein</fullName>
    </submittedName>
</protein>
<feature type="region of interest" description="Disordered" evidence="1">
    <location>
        <begin position="1"/>
        <end position="69"/>
    </location>
</feature>
<name>A0AAV7TYM9_PLEWA</name>
<evidence type="ECO:0000313" key="2">
    <source>
        <dbReference type="EMBL" id="KAJ1181320.1"/>
    </source>
</evidence>
<evidence type="ECO:0000313" key="3">
    <source>
        <dbReference type="Proteomes" id="UP001066276"/>
    </source>
</evidence>
<gene>
    <name evidence="2" type="ORF">NDU88_006528</name>
</gene>
<dbReference type="Proteomes" id="UP001066276">
    <property type="component" value="Chromosome 3_2"/>
</dbReference>
<keyword evidence="3" id="KW-1185">Reference proteome</keyword>